<dbReference type="PROSITE" id="PS50929">
    <property type="entry name" value="ABC_TM1F"/>
    <property type="match status" value="1"/>
</dbReference>
<comment type="subcellular location">
    <subcellularLocation>
        <location evidence="1">Cell membrane</location>
        <topology evidence="1">Multi-pass membrane protein</topology>
    </subcellularLocation>
</comment>
<dbReference type="InterPro" id="IPR011527">
    <property type="entry name" value="ABC1_TM_dom"/>
</dbReference>
<gene>
    <name evidence="10" type="ORF">QWJ08_14500</name>
</gene>
<dbReference type="SUPFAM" id="SSF90123">
    <property type="entry name" value="ABC transporter transmembrane region"/>
    <property type="match status" value="1"/>
</dbReference>
<name>A0ABT7Y3C3_9VIBR</name>
<feature type="domain" description="ABC transporter" evidence="8">
    <location>
        <begin position="321"/>
        <end position="553"/>
    </location>
</feature>
<evidence type="ECO:0000256" key="2">
    <source>
        <dbReference type="ARBA" id="ARBA00022692"/>
    </source>
</evidence>
<dbReference type="InterPro" id="IPR003439">
    <property type="entry name" value="ABC_transporter-like_ATP-bd"/>
</dbReference>
<dbReference type="PROSITE" id="PS50893">
    <property type="entry name" value="ABC_TRANSPORTER_2"/>
    <property type="match status" value="1"/>
</dbReference>
<feature type="transmembrane region" description="Helical" evidence="7">
    <location>
        <begin position="155"/>
        <end position="173"/>
    </location>
</feature>
<dbReference type="RefSeq" id="WP_289962620.1">
    <property type="nucleotide sequence ID" value="NZ_JAUEOZ010000002.1"/>
</dbReference>
<dbReference type="InterPro" id="IPR036640">
    <property type="entry name" value="ABC1_TM_sf"/>
</dbReference>
<keyword evidence="2 7" id="KW-0812">Transmembrane</keyword>
<feature type="transmembrane region" description="Helical" evidence="7">
    <location>
        <begin position="60"/>
        <end position="77"/>
    </location>
</feature>
<sequence>MNTPQPSLSSVFTKASKKLRFGICWIVFFSFFINVLALALPFYSLQVFDRVLTSQSIDTLWLLSAIALLFVTLYALLDWVRNRMFLALSENWNHNVSSAVHVTSIYASKSGKTQSQNILQLMKSIRNTLSLSLSPLFDLPWTSLLFLLLVALHPLYGVISAITITGLVLLSLLNYRYKKNSDKGASKELSKSTNESIRALSMTRAAAGHFSNQDSISFTNSIKTQSYGKNIAGFSRFFRYLAQIAIVSTGAILVIDREVTAGTMIAASMLAGRVFSPYEAMVSHLHAWLSASDHWYKLKAATKAAQDHPIDVSLPEAKGHIQARGVTILHPGSTTSFLKQISLDVPAGCTVAFVGESGCGKSTLLKAFAGLRQPAFGHIRLDGATYEQWYSEKLSGVLSYYSTDSEFMDGTILENISRFSALTDATKVHQACLAVGLHETILKWPKGYETRLGQDVTPSSSEFHRLLLARALFSQPKVLILDQPDAFLGPLGEKLLKKILVERKKLKLTTLFATNHSALLNFSDRIVVLDKGKIQSDAPTHQLAQAYKAQLKPA</sequence>
<evidence type="ECO:0000256" key="7">
    <source>
        <dbReference type="SAM" id="Phobius"/>
    </source>
</evidence>
<evidence type="ECO:0000259" key="8">
    <source>
        <dbReference type="PROSITE" id="PS50893"/>
    </source>
</evidence>
<dbReference type="PANTHER" id="PTHR24221">
    <property type="entry name" value="ATP-BINDING CASSETTE SUB-FAMILY B"/>
    <property type="match status" value="1"/>
</dbReference>
<keyword evidence="4 10" id="KW-0067">ATP-binding</keyword>
<dbReference type="SUPFAM" id="SSF52540">
    <property type="entry name" value="P-loop containing nucleoside triphosphate hydrolases"/>
    <property type="match status" value="1"/>
</dbReference>
<evidence type="ECO:0000313" key="11">
    <source>
        <dbReference type="Proteomes" id="UP001169719"/>
    </source>
</evidence>
<proteinExistence type="predicted"/>
<feature type="transmembrane region" description="Helical" evidence="7">
    <location>
        <begin position="21"/>
        <end position="40"/>
    </location>
</feature>
<dbReference type="Gene3D" id="3.40.50.300">
    <property type="entry name" value="P-loop containing nucleotide triphosphate hydrolases"/>
    <property type="match status" value="1"/>
</dbReference>
<dbReference type="Gene3D" id="1.20.1560.10">
    <property type="entry name" value="ABC transporter type 1, transmembrane domain"/>
    <property type="match status" value="1"/>
</dbReference>
<dbReference type="GO" id="GO:0005524">
    <property type="term" value="F:ATP binding"/>
    <property type="evidence" value="ECO:0007669"/>
    <property type="project" value="UniProtKB-KW"/>
</dbReference>
<dbReference type="PANTHER" id="PTHR24221:SF248">
    <property type="entry name" value="ABC TRANSPORTER TRANSMEMBRANE REGION"/>
    <property type="match status" value="1"/>
</dbReference>
<feature type="transmembrane region" description="Helical" evidence="7">
    <location>
        <begin position="129"/>
        <end position="149"/>
    </location>
</feature>
<reference evidence="10" key="1">
    <citation type="submission" date="2024-05" db="EMBL/GenBank/DDBJ databases">
        <title>Genome Sequences of Four Agar- Degrading Marine Bacteria.</title>
        <authorList>
            <person name="Phillips E.K."/>
            <person name="Shaffer J.C."/>
            <person name="Henson M.W."/>
            <person name="Temperton B."/>
            <person name="Thrash C.J."/>
            <person name="Martin M.O."/>
        </authorList>
    </citation>
    <scope>NUCLEOTIDE SEQUENCE</scope>
    <source>
        <strain evidence="10">EKP203</strain>
    </source>
</reference>
<dbReference type="InterPro" id="IPR003593">
    <property type="entry name" value="AAA+_ATPase"/>
</dbReference>
<organism evidence="10 11">
    <name type="scientific">Vibrio agarivorans</name>
    <dbReference type="NCBI Taxonomy" id="153622"/>
    <lineage>
        <taxon>Bacteria</taxon>
        <taxon>Pseudomonadati</taxon>
        <taxon>Pseudomonadota</taxon>
        <taxon>Gammaproteobacteria</taxon>
        <taxon>Vibrionales</taxon>
        <taxon>Vibrionaceae</taxon>
        <taxon>Vibrio</taxon>
    </lineage>
</organism>
<evidence type="ECO:0000313" key="10">
    <source>
        <dbReference type="EMBL" id="MDN2482547.1"/>
    </source>
</evidence>
<evidence type="ECO:0000256" key="6">
    <source>
        <dbReference type="ARBA" id="ARBA00023136"/>
    </source>
</evidence>
<dbReference type="Proteomes" id="UP001169719">
    <property type="component" value="Unassembled WGS sequence"/>
</dbReference>
<keyword evidence="11" id="KW-1185">Reference proteome</keyword>
<evidence type="ECO:0000259" key="9">
    <source>
        <dbReference type="PROSITE" id="PS50929"/>
    </source>
</evidence>
<dbReference type="InterPro" id="IPR039421">
    <property type="entry name" value="Type_1_exporter"/>
</dbReference>
<protein>
    <submittedName>
        <fullName evidence="10">ATP-binding cassette domain-containing protein</fullName>
    </submittedName>
</protein>
<dbReference type="SMART" id="SM00382">
    <property type="entry name" value="AAA"/>
    <property type="match status" value="1"/>
</dbReference>
<keyword evidence="5 7" id="KW-1133">Transmembrane helix</keyword>
<keyword evidence="6 7" id="KW-0472">Membrane</keyword>
<dbReference type="EMBL" id="JAUEOZ010000002">
    <property type="protein sequence ID" value="MDN2482547.1"/>
    <property type="molecule type" value="Genomic_DNA"/>
</dbReference>
<accession>A0ABT7Y3C3</accession>
<dbReference type="Pfam" id="PF00005">
    <property type="entry name" value="ABC_tran"/>
    <property type="match status" value="1"/>
</dbReference>
<comment type="caution">
    <text evidence="10">The sequence shown here is derived from an EMBL/GenBank/DDBJ whole genome shotgun (WGS) entry which is preliminary data.</text>
</comment>
<feature type="transmembrane region" description="Helical" evidence="7">
    <location>
        <begin position="237"/>
        <end position="255"/>
    </location>
</feature>
<evidence type="ECO:0000256" key="3">
    <source>
        <dbReference type="ARBA" id="ARBA00022741"/>
    </source>
</evidence>
<keyword evidence="3" id="KW-0547">Nucleotide-binding</keyword>
<feature type="domain" description="ABC transmembrane type-1" evidence="9">
    <location>
        <begin position="25"/>
        <end position="290"/>
    </location>
</feature>
<evidence type="ECO:0000256" key="5">
    <source>
        <dbReference type="ARBA" id="ARBA00022989"/>
    </source>
</evidence>
<dbReference type="InterPro" id="IPR027417">
    <property type="entry name" value="P-loop_NTPase"/>
</dbReference>
<evidence type="ECO:0000256" key="4">
    <source>
        <dbReference type="ARBA" id="ARBA00022840"/>
    </source>
</evidence>
<evidence type="ECO:0000256" key="1">
    <source>
        <dbReference type="ARBA" id="ARBA00004651"/>
    </source>
</evidence>